<organism evidence="1 2">
    <name type="scientific">Rhynchosporium agropyri</name>
    <dbReference type="NCBI Taxonomy" id="914238"/>
    <lineage>
        <taxon>Eukaryota</taxon>
        <taxon>Fungi</taxon>
        <taxon>Dikarya</taxon>
        <taxon>Ascomycota</taxon>
        <taxon>Pezizomycotina</taxon>
        <taxon>Leotiomycetes</taxon>
        <taxon>Helotiales</taxon>
        <taxon>Ploettnerulaceae</taxon>
        <taxon>Rhynchosporium</taxon>
    </lineage>
</organism>
<accession>A0A1E1LKC4</accession>
<evidence type="ECO:0000313" key="2">
    <source>
        <dbReference type="Proteomes" id="UP000178912"/>
    </source>
</evidence>
<reference evidence="2" key="1">
    <citation type="submission" date="2016-03" db="EMBL/GenBank/DDBJ databases">
        <authorList>
            <person name="Guldener U."/>
        </authorList>
    </citation>
    <scope>NUCLEOTIDE SEQUENCE [LARGE SCALE GENOMIC DNA]</scope>
    <source>
        <strain evidence="2">04CH-RAC-A.6.1</strain>
    </source>
</reference>
<dbReference type="AlphaFoldDB" id="A0A1E1LKC4"/>
<dbReference type="Proteomes" id="UP000178912">
    <property type="component" value="Unassembled WGS sequence"/>
</dbReference>
<proteinExistence type="predicted"/>
<sequence length="67" mass="7366">MFANPQLASKLIQLQVLCDVPTTPVLHVFFDVNIDIFVLGNRLFLEAGSEVPTWVSLAKSDSDVFSA</sequence>
<keyword evidence="2" id="KW-1185">Reference proteome</keyword>
<name>A0A1E1LKC4_9HELO</name>
<dbReference type="EMBL" id="FJUX01000134">
    <property type="protein sequence ID" value="CZT10945.1"/>
    <property type="molecule type" value="Genomic_DNA"/>
</dbReference>
<protein>
    <submittedName>
        <fullName evidence="1">Uncharacterized protein</fullName>
    </submittedName>
</protein>
<gene>
    <name evidence="1" type="ORF">RAG0_15259</name>
</gene>
<evidence type="ECO:0000313" key="1">
    <source>
        <dbReference type="EMBL" id="CZT10945.1"/>
    </source>
</evidence>